<dbReference type="RefSeq" id="XP_018040138.1">
    <property type="nucleotide sequence ID" value="XM_018184564.1"/>
</dbReference>
<evidence type="ECO:0000313" key="3">
    <source>
        <dbReference type="Proteomes" id="UP000077069"/>
    </source>
</evidence>
<dbReference type="EMBL" id="KV441549">
    <property type="protein sequence ID" value="OAG09773.1"/>
    <property type="molecule type" value="Genomic_DNA"/>
</dbReference>
<evidence type="ECO:0000256" key="1">
    <source>
        <dbReference type="SAM" id="SignalP"/>
    </source>
</evidence>
<keyword evidence="1" id="KW-0732">Signal</keyword>
<evidence type="ECO:0008006" key="4">
    <source>
        <dbReference type="Google" id="ProtNLM"/>
    </source>
</evidence>
<evidence type="ECO:0000313" key="2">
    <source>
        <dbReference type="EMBL" id="OAG09773.1"/>
    </source>
</evidence>
<dbReference type="GeneID" id="28768050"/>
<dbReference type="InParanoid" id="A0A177CQH5"/>
<feature type="signal peptide" evidence="1">
    <location>
        <begin position="1"/>
        <end position="17"/>
    </location>
</feature>
<accession>A0A177CQH5</accession>
<dbReference type="PANTHER" id="PTHR36578:SF1">
    <property type="entry name" value="APPLE DOMAIN-CONTAINING PROTEIN"/>
    <property type="match status" value="1"/>
</dbReference>
<dbReference type="OrthoDB" id="271448at2759"/>
<dbReference type="Proteomes" id="UP000077069">
    <property type="component" value="Unassembled WGS sequence"/>
</dbReference>
<dbReference type="AlphaFoldDB" id="A0A177CQH5"/>
<sequence length="136" mass="14080">MHSLIALAPMLGGLTAAAPFVARAENSGCNTLSVDNGGAVPGDGSMGAYFHAADLQAAAQDAPTPDGYLKAFPNEFGSEHNPEAYLTYFANSTYDTHACAALCNADPQCTTFNIFARDPPVTNIRCALFAACDLGS</sequence>
<keyword evidence="3" id="KW-1185">Reference proteome</keyword>
<name>A0A177CQH5_9PLEO</name>
<dbReference type="PANTHER" id="PTHR36578">
    <property type="entry name" value="CHROMOSOME 15, WHOLE GENOME SHOTGUN SEQUENCE"/>
    <property type="match status" value="1"/>
</dbReference>
<protein>
    <recommendedName>
        <fullName evidence="4">Apple domain-containing protein</fullName>
    </recommendedName>
</protein>
<reference evidence="2 3" key="1">
    <citation type="submission" date="2016-05" db="EMBL/GenBank/DDBJ databases">
        <title>Comparative analysis of secretome profiles of manganese(II)-oxidizing ascomycete fungi.</title>
        <authorList>
            <consortium name="DOE Joint Genome Institute"/>
            <person name="Zeiner C.A."/>
            <person name="Purvine S.O."/>
            <person name="Zink E.M."/>
            <person name="Wu S."/>
            <person name="Pasa-Tolic L."/>
            <person name="Chaput D.L."/>
            <person name="Haridas S."/>
            <person name="Grigoriev I.V."/>
            <person name="Santelli C.M."/>
            <person name="Hansel C.M."/>
        </authorList>
    </citation>
    <scope>NUCLEOTIDE SEQUENCE [LARGE SCALE GENOMIC DNA]</scope>
    <source>
        <strain evidence="2 3">AP3s5-JAC2a</strain>
    </source>
</reference>
<organism evidence="2 3">
    <name type="scientific">Paraphaeosphaeria sporulosa</name>
    <dbReference type="NCBI Taxonomy" id="1460663"/>
    <lineage>
        <taxon>Eukaryota</taxon>
        <taxon>Fungi</taxon>
        <taxon>Dikarya</taxon>
        <taxon>Ascomycota</taxon>
        <taxon>Pezizomycotina</taxon>
        <taxon>Dothideomycetes</taxon>
        <taxon>Pleosporomycetidae</taxon>
        <taxon>Pleosporales</taxon>
        <taxon>Massarineae</taxon>
        <taxon>Didymosphaeriaceae</taxon>
        <taxon>Paraphaeosphaeria</taxon>
    </lineage>
</organism>
<gene>
    <name evidence="2" type="ORF">CC84DRAFT_1255739</name>
</gene>
<feature type="chain" id="PRO_5008058567" description="Apple domain-containing protein" evidence="1">
    <location>
        <begin position="18"/>
        <end position="136"/>
    </location>
</feature>
<proteinExistence type="predicted"/>